<sequence>MSGQITAIPPTLACCEKIIVRARLRDPSGHAPSARHSRTARIDRGYTVSTRHSRPIGACQSRTADVGLDRDFGIGHIGHACDFGIGRGRYFGIGRGRDFGIGHARDFGIGHACDFGIGHARDFGIGQASCGGLCHPARRHSLLHLRAIRRSRFRPPRMEQHPQG</sequence>
<comment type="caution">
    <text evidence="1">The sequence shown here is derived from an EMBL/GenBank/DDBJ whole genome shotgun (WGS) entry which is preliminary data.</text>
</comment>
<dbReference type="RefSeq" id="WP_378070776.1">
    <property type="nucleotide sequence ID" value="NZ_JBHSBL010000021.1"/>
</dbReference>
<evidence type="ECO:0000313" key="2">
    <source>
        <dbReference type="Proteomes" id="UP001595867"/>
    </source>
</evidence>
<name>A0ABV8J797_9ACTN</name>
<organism evidence="1 2">
    <name type="scientific">Actinoplanes subglobosus</name>
    <dbReference type="NCBI Taxonomy" id="1547892"/>
    <lineage>
        <taxon>Bacteria</taxon>
        <taxon>Bacillati</taxon>
        <taxon>Actinomycetota</taxon>
        <taxon>Actinomycetes</taxon>
        <taxon>Micromonosporales</taxon>
        <taxon>Micromonosporaceae</taxon>
        <taxon>Actinoplanes</taxon>
    </lineage>
</organism>
<accession>A0ABV8J797</accession>
<protein>
    <submittedName>
        <fullName evidence="1">Uncharacterized protein</fullName>
    </submittedName>
</protein>
<evidence type="ECO:0000313" key="1">
    <source>
        <dbReference type="EMBL" id="MFC4069855.1"/>
    </source>
</evidence>
<keyword evidence="2" id="KW-1185">Reference proteome</keyword>
<reference evidence="2" key="1">
    <citation type="journal article" date="2019" name="Int. J. Syst. Evol. Microbiol.">
        <title>The Global Catalogue of Microorganisms (GCM) 10K type strain sequencing project: providing services to taxonomists for standard genome sequencing and annotation.</title>
        <authorList>
            <consortium name="The Broad Institute Genomics Platform"/>
            <consortium name="The Broad Institute Genome Sequencing Center for Infectious Disease"/>
            <person name="Wu L."/>
            <person name="Ma J."/>
        </authorList>
    </citation>
    <scope>NUCLEOTIDE SEQUENCE [LARGE SCALE GENOMIC DNA]</scope>
    <source>
        <strain evidence="2">TBRC 5832</strain>
    </source>
</reference>
<dbReference type="EMBL" id="JBHSBL010000021">
    <property type="protein sequence ID" value="MFC4069855.1"/>
    <property type="molecule type" value="Genomic_DNA"/>
</dbReference>
<gene>
    <name evidence="1" type="ORF">ACFO0C_33440</name>
</gene>
<proteinExistence type="predicted"/>
<dbReference type="Proteomes" id="UP001595867">
    <property type="component" value="Unassembled WGS sequence"/>
</dbReference>